<feature type="signal peptide" evidence="4">
    <location>
        <begin position="1"/>
        <end position="19"/>
    </location>
</feature>
<dbReference type="CDD" id="cd06911">
    <property type="entry name" value="VirB9_CagX_TrbG"/>
    <property type="match status" value="1"/>
</dbReference>
<evidence type="ECO:0000313" key="5">
    <source>
        <dbReference type="EMBL" id="QGZ96827.1"/>
    </source>
</evidence>
<organism evidence="5 6">
    <name type="scientific">Terricaulis silvestris</name>
    <dbReference type="NCBI Taxonomy" id="2686094"/>
    <lineage>
        <taxon>Bacteria</taxon>
        <taxon>Pseudomonadati</taxon>
        <taxon>Pseudomonadota</taxon>
        <taxon>Alphaproteobacteria</taxon>
        <taxon>Caulobacterales</taxon>
        <taxon>Caulobacteraceae</taxon>
        <taxon>Terricaulis</taxon>
    </lineage>
</organism>
<dbReference type="Gene3D" id="2.60.40.2500">
    <property type="match status" value="1"/>
</dbReference>
<feature type="chain" id="PRO_5026037186" evidence="4">
    <location>
        <begin position="20"/>
        <end position="245"/>
    </location>
</feature>
<dbReference type="InterPro" id="IPR010258">
    <property type="entry name" value="Conjugal_tfr_TrbG/VirB9/CagX"/>
</dbReference>
<sequence>MKSALAFIVFLCVAGVALAQETPRDPRLQVLPYEEGQVISLDGHLGYQMMIEFDPQERIENVSIGDSLAWQITPNRAATLLFVKPIVAHAVTNMTVVTTRRRYAFTLRAREPVGPDDARIIYGLRFSYAGGQAAAEAVVAPSAFNFNYATTGSQTLTPLQVFDDGRFTYFQMREGGEVPAIFALDSHGEEELVNSQMRGDITIVDRVADAFVLRYGRDAAIVRSGVAPPADARERPPSTRRGRRS</sequence>
<dbReference type="Pfam" id="PF03524">
    <property type="entry name" value="CagX"/>
    <property type="match status" value="1"/>
</dbReference>
<dbReference type="AlphaFoldDB" id="A0A6I6MVN5"/>
<dbReference type="Proteomes" id="UP000431269">
    <property type="component" value="Chromosome"/>
</dbReference>
<dbReference type="InterPro" id="IPR038161">
    <property type="entry name" value="VirB9/CagX/TrbG_C_sf"/>
</dbReference>
<keyword evidence="2 4" id="KW-0732">Signal</keyword>
<reference evidence="6" key="1">
    <citation type="submission" date="2019-12" db="EMBL/GenBank/DDBJ databases">
        <title>Complete genome of Terracaulis silvestris 0127_4.</title>
        <authorList>
            <person name="Vieira S."/>
            <person name="Riedel T."/>
            <person name="Sproer C."/>
            <person name="Pascual J."/>
            <person name="Boedeker C."/>
            <person name="Overmann J."/>
        </authorList>
    </citation>
    <scope>NUCLEOTIDE SEQUENCE [LARGE SCALE GENOMIC DNA]</scope>
    <source>
        <strain evidence="6">0127_4</strain>
    </source>
</reference>
<dbReference type="KEGG" id="tsv:DSM104635_03689"/>
<dbReference type="EMBL" id="CP047045">
    <property type="protein sequence ID" value="QGZ96827.1"/>
    <property type="molecule type" value="Genomic_DNA"/>
</dbReference>
<proteinExistence type="inferred from homology"/>
<evidence type="ECO:0000313" key="6">
    <source>
        <dbReference type="Proteomes" id="UP000431269"/>
    </source>
</evidence>
<protein>
    <submittedName>
        <fullName evidence="5">Pertussis toxin liberation protein F</fullName>
    </submittedName>
</protein>
<evidence type="ECO:0000256" key="1">
    <source>
        <dbReference type="ARBA" id="ARBA00006135"/>
    </source>
</evidence>
<accession>A0A6I6MVN5</accession>
<dbReference type="InterPro" id="IPR033645">
    <property type="entry name" value="VirB9/CagX/TrbG_C"/>
</dbReference>
<feature type="region of interest" description="Disordered" evidence="3">
    <location>
        <begin position="226"/>
        <end position="245"/>
    </location>
</feature>
<name>A0A6I6MVN5_9CAUL</name>
<dbReference type="RefSeq" id="WP_158767595.1">
    <property type="nucleotide sequence ID" value="NZ_CP047045.1"/>
</dbReference>
<gene>
    <name evidence="5" type="primary">ptlF</name>
    <name evidence="5" type="ORF">DSM104635_03689</name>
</gene>
<keyword evidence="6" id="KW-1185">Reference proteome</keyword>
<evidence type="ECO:0000256" key="4">
    <source>
        <dbReference type="SAM" id="SignalP"/>
    </source>
</evidence>
<evidence type="ECO:0000256" key="2">
    <source>
        <dbReference type="ARBA" id="ARBA00022729"/>
    </source>
</evidence>
<evidence type="ECO:0000256" key="3">
    <source>
        <dbReference type="SAM" id="MobiDB-lite"/>
    </source>
</evidence>
<comment type="similarity">
    <text evidence="1">Belongs to the TrbG/VirB9 family.</text>
</comment>